<sequence>MDIIGKGKRMENWQRKVIRSSRLEVLMFCIATMPLGKRTKIFKDVVIQCPKSQSKEHNLELIDKTGTAKCCLETWMYYIICLFFYVMNWGDKDVPVCQVPDLCYISSHSLILGRMEDFSCVKKTEGEIPHSQVIEKIMFNSEIDGSLSSGSRPNNCLEPSENTDRYLDSAQPLERENAQSEVSENTDMCLNGAQALECENAQSGVPLCCHAPIHEAGRVPFCVMSRNRLACNEVREFEYRVSQPQDINAAENFSDSANAILFSRFDKILSLGSSFTNSVSSSLEVVSQEQVPPKTLKGKLRQWLLKKVAEGGYASSILDEGGQGVLHLAAALGYDWALEPTIVAGVRVDFCDVNGWSALHWAASCGRGNTVATLISLGADPGALTKQSPEYPSCRTPADLASANGHKRIDVYLGKRPLAAIWEVWRMKAEFMPREAEFKRRQAEFMQRQAEFMLKEAEFEAFLKAQNLSKKMKEDEEEDEGPDNEGRRAGEGRGTGEGERRGKETSTRLCFGEWKGTQDFEGIFSMHGSVDRILRCAKHGDNPNACIGMC</sequence>
<comment type="caution">
    <text evidence="3">The sequence shown here is derived from an EMBL/GenBank/DDBJ whole genome shotgun (WGS) entry which is preliminary data.</text>
</comment>
<name>A0AAV5M703_9ROSI</name>
<feature type="compositionally biased region" description="Basic and acidic residues" evidence="2">
    <location>
        <begin position="484"/>
        <end position="506"/>
    </location>
</feature>
<evidence type="ECO:0000256" key="1">
    <source>
        <dbReference type="PROSITE-ProRule" id="PRU00023"/>
    </source>
</evidence>
<dbReference type="Proteomes" id="UP001054252">
    <property type="component" value="Unassembled WGS sequence"/>
</dbReference>
<proteinExistence type="predicted"/>
<dbReference type="PANTHER" id="PTHR23335:SF30">
    <property type="entry name" value="CALMODULIN-BINDING TRANSCRIPTION ACTIVATOR 3"/>
    <property type="match status" value="1"/>
</dbReference>
<evidence type="ECO:0000313" key="4">
    <source>
        <dbReference type="Proteomes" id="UP001054252"/>
    </source>
</evidence>
<protein>
    <submittedName>
        <fullName evidence="3">Uncharacterized protein</fullName>
    </submittedName>
</protein>
<evidence type="ECO:0000256" key="2">
    <source>
        <dbReference type="SAM" id="MobiDB-lite"/>
    </source>
</evidence>
<dbReference type="Gene3D" id="1.25.40.20">
    <property type="entry name" value="Ankyrin repeat-containing domain"/>
    <property type="match status" value="1"/>
</dbReference>
<organism evidence="3 4">
    <name type="scientific">Rubroshorea leprosula</name>
    <dbReference type="NCBI Taxonomy" id="152421"/>
    <lineage>
        <taxon>Eukaryota</taxon>
        <taxon>Viridiplantae</taxon>
        <taxon>Streptophyta</taxon>
        <taxon>Embryophyta</taxon>
        <taxon>Tracheophyta</taxon>
        <taxon>Spermatophyta</taxon>
        <taxon>Magnoliopsida</taxon>
        <taxon>eudicotyledons</taxon>
        <taxon>Gunneridae</taxon>
        <taxon>Pentapetalae</taxon>
        <taxon>rosids</taxon>
        <taxon>malvids</taxon>
        <taxon>Malvales</taxon>
        <taxon>Dipterocarpaceae</taxon>
        <taxon>Rubroshorea</taxon>
    </lineage>
</organism>
<accession>A0AAV5M703</accession>
<feature type="repeat" description="ANK" evidence="1">
    <location>
        <begin position="354"/>
        <end position="386"/>
    </location>
</feature>
<dbReference type="InterPro" id="IPR036770">
    <property type="entry name" value="Ankyrin_rpt-contain_sf"/>
</dbReference>
<keyword evidence="4" id="KW-1185">Reference proteome</keyword>
<dbReference type="GO" id="GO:0003690">
    <property type="term" value="F:double-stranded DNA binding"/>
    <property type="evidence" value="ECO:0007669"/>
    <property type="project" value="TreeGrafter"/>
</dbReference>
<dbReference type="GO" id="GO:0006357">
    <property type="term" value="P:regulation of transcription by RNA polymerase II"/>
    <property type="evidence" value="ECO:0007669"/>
    <property type="project" value="TreeGrafter"/>
</dbReference>
<dbReference type="InterPro" id="IPR002110">
    <property type="entry name" value="Ankyrin_rpt"/>
</dbReference>
<dbReference type="PANTHER" id="PTHR23335">
    <property type="entry name" value="CALMODULIN-BINDING TRANSCRIPTION ACTIVATOR CAMTA"/>
    <property type="match status" value="1"/>
</dbReference>
<gene>
    <name evidence="3" type="ORF">SLEP1_g51812</name>
</gene>
<dbReference type="EMBL" id="BPVZ01000184">
    <property type="protein sequence ID" value="GKV44651.1"/>
    <property type="molecule type" value="Genomic_DNA"/>
</dbReference>
<dbReference type="AlphaFoldDB" id="A0AAV5M703"/>
<dbReference type="SMART" id="SM00248">
    <property type="entry name" value="ANK"/>
    <property type="match status" value="1"/>
</dbReference>
<dbReference type="PROSITE" id="PS50297">
    <property type="entry name" value="ANK_REP_REGION"/>
    <property type="match status" value="1"/>
</dbReference>
<feature type="region of interest" description="Disordered" evidence="2">
    <location>
        <begin position="470"/>
        <end position="506"/>
    </location>
</feature>
<evidence type="ECO:0000313" key="3">
    <source>
        <dbReference type="EMBL" id="GKV44651.1"/>
    </source>
</evidence>
<dbReference type="SUPFAM" id="SSF48403">
    <property type="entry name" value="Ankyrin repeat"/>
    <property type="match status" value="1"/>
</dbReference>
<dbReference type="GO" id="GO:0005634">
    <property type="term" value="C:nucleus"/>
    <property type="evidence" value="ECO:0007669"/>
    <property type="project" value="TreeGrafter"/>
</dbReference>
<dbReference type="GO" id="GO:0003712">
    <property type="term" value="F:transcription coregulator activity"/>
    <property type="evidence" value="ECO:0007669"/>
    <property type="project" value="TreeGrafter"/>
</dbReference>
<reference evidence="3 4" key="1">
    <citation type="journal article" date="2021" name="Commun. Biol.">
        <title>The genome of Shorea leprosula (Dipterocarpaceae) highlights the ecological relevance of drought in aseasonal tropical rainforests.</title>
        <authorList>
            <person name="Ng K.K.S."/>
            <person name="Kobayashi M.J."/>
            <person name="Fawcett J.A."/>
            <person name="Hatakeyama M."/>
            <person name="Paape T."/>
            <person name="Ng C.H."/>
            <person name="Ang C.C."/>
            <person name="Tnah L.H."/>
            <person name="Lee C.T."/>
            <person name="Nishiyama T."/>
            <person name="Sese J."/>
            <person name="O'Brien M.J."/>
            <person name="Copetti D."/>
            <person name="Mohd Noor M.I."/>
            <person name="Ong R.C."/>
            <person name="Putra M."/>
            <person name="Sireger I.Z."/>
            <person name="Indrioko S."/>
            <person name="Kosugi Y."/>
            <person name="Izuno A."/>
            <person name="Isagi Y."/>
            <person name="Lee S.L."/>
            <person name="Shimizu K.K."/>
        </authorList>
    </citation>
    <scope>NUCLEOTIDE SEQUENCE [LARGE SCALE GENOMIC DNA]</scope>
    <source>
        <strain evidence="3">214</strain>
    </source>
</reference>
<dbReference type="Pfam" id="PF12796">
    <property type="entry name" value="Ank_2"/>
    <property type="match status" value="1"/>
</dbReference>
<dbReference type="PROSITE" id="PS50088">
    <property type="entry name" value="ANK_REPEAT"/>
    <property type="match status" value="1"/>
</dbReference>
<keyword evidence="1" id="KW-0040">ANK repeat</keyword>